<dbReference type="Proteomes" id="UP000186102">
    <property type="component" value="Unassembled WGS sequence"/>
</dbReference>
<reference evidence="1 2" key="1">
    <citation type="submission" date="2016-09" db="EMBL/GenBank/DDBJ databases">
        <title>Complete genome of Desulfosporosinus sp. OL.</title>
        <authorList>
            <person name="Mardanov A."/>
            <person name="Beletsky A."/>
            <person name="Panova A."/>
            <person name="Karnachuk O."/>
            <person name="Ravin N."/>
        </authorList>
    </citation>
    <scope>NUCLEOTIDE SEQUENCE [LARGE SCALE GENOMIC DNA]</scope>
    <source>
        <strain evidence="1 2">OL</strain>
    </source>
</reference>
<sequence length="197" mass="22435">MGLSVEQERAIGLLIIGEKKTVIATKCNVSRETIYLWLRNKEFKNAMALRKEYMMTNAENYCLNNTQTYLEELSRIALDKKGDVRAKIGALTYLLDRSLGKTTTKVEVTSDRVEANNPLSVELANEFAKFRQMKDVVDIEKTEDLPIIEAIEPQPKKPYVEETNEDGSPIEIAETVDIINGKYYINGLDMYDMPVDD</sequence>
<dbReference type="Gene3D" id="1.10.10.60">
    <property type="entry name" value="Homeodomain-like"/>
    <property type="match status" value="1"/>
</dbReference>
<keyword evidence="2" id="KW-1185">Reference proteome</keyword>
<gene>
    <name evidence="1" type="ORF">DSOL_5226</name>
</gene>
<organism evidence="1 2">
    <name type="scientific">Desulfosporosinus metallidurans</name>
    <dbReference type="NCBI Taxonomy" id="1888891"/>
    <lineage>
        <taxon>Bacteria</taxon>
        <taxon>Bacillati</taxon>
        <taxon>Bacillota</taxon>
        <taxon>Clostridia</taxon>
        <taxon>Eubacteriales</taxon>
        <taxon>Desulfitobacteriaceae</taxon>
        <taxon>Desulfosporosinus</taxon>
    </lineage>
</organism>
<proteinExistence type="predicted"/>
<evidence type="ECO:0000313" key="2">
    <source>
        <dbReference type="Proteomes" id="UP000186102"/>
    </source>
</evidence>
<accession>A0A1Q8QES1</accession>
<evidence type="ECO:0000313" key="1">
    <source>
        <dbReference type="EMBL" id="OLN25782.1"/>
    </source>
</evidence>
<name>A0A1Q8QES1_9FIRM</name>
<comment type="caution">
    <text evidence="1">The sequence shown here is derived from an EMBL/GenBank/DDBJ whole genome shotgun (WGS) entry which is preliminary data.</text>
</comment>
<dbReference type="STRING" id="1888891.DSOL_5226"/>
<dbReference type="EMBL" id="MLBF01000100">
    <property type="protein sequence ID" value="OLN25782.1"/>
    <property type="molecule type" value="Genomic_DNA"/>
</dbReference>
<dbReference type="AlphaFoldDB" id="A0A1Q8QES1"/>
<dbReference type="RefSeq" id="WP_075367450.1">
    <property type="nucleotide sequence ID" value="NZ_MLBF01000100.1"/>
</dbReference>
<protein>
    <submittedName>
        <fullName evidence="1">Phage-related protein</fullName>
    </submittedName>
</protein>